<proteinExistence type="inferred from homology"/>
<dbReference type="GO" id="GO:0016301">
    <property type="term" value="F:kinase activity"/>
    <property type="evidence" value="ECO:0007669"/>
    <property type="project" value="UniProtKB-UniRule"/>
</dbReference>
<accession>A0AB72U7S2</accession>
<dbReference type="Pfam" id="PF03881">
    <property type="entry name" value="Fructosamin_kin"/>
    <property type="match status" value="1"/>
</dbReference>
<dbReference type="KEGG" id="txi:TH3_00720"/>
<dbReference type="PIRSF" id="PIRSF006221">
    <property type="entry name" value="Ketosamine-3-kinase"/>
    <property type="match status" value="1"/>
</dbReference>
<keyword evidence="2" id="KW-0808">Transferase</keyword>
<organism evidence="3 4">
    <name type="scientific">Thalassospira xiamenensis M-5 = DSM 17429</name>
    <dbReference type="NCBI Taxonomy" id="1123366"/>
    <lineage>
        <taxon>Bacteria</taxon>
        <taxon>Pseudomonadati</taxon>
        <taxon>Pseudomonadota</taxon>
        <taxon>Alphaproteobacteria</taxon>
        <taxon>Rhodospirillales</taxon>
        <taxon>Thalassospiraceae</taxon>
        <taxon>Thalassospira</taxon>
    </lineage>
</organism>
<evidence type="ECO:0000313" key="3">
    <source>
        <dbReference type="EMBL" id="AJD50270.1"/>
    </source>
</evidence>
<name>A0AB72U7S2_9PROT</name>
<evidence type="ECO:0000313" key="4">
    <source>
        <dbReference type="Proteomes" id="UP000007127"/>
    </source>
</evidence>
<protein>
    <submittedName>
        <fullName evidence="3">Aminoglycoside phosphotransferase</fullName>
    </submittedName>
</protein>
<dbReference type="PANTHER" id="PTHR12149">
    <property type="entry name" value="FRUCTOSAMINE 3 KINASE-RELATED PROTEIN"/>
    <property type="match status" value="1"/>
</dbReference>
<comment type="similarity">
    <text evidence="1 2">Belongs to the fructosamine kinase family.</text>
</comment>
<dbReference type="InterPro" id="IPR016477">
    <property type="entry name" value="Fructo-/Ketosamine-3-kinase"/>
</dbReference>
<dbReference type="Proteomes" id="UP000007127">
    <property type="component" value="Chromosome"/>
</dbReference>
<reference evidence="3 4" key="1">
    <citation type="journal article" date="2012" name="J. Bacteriol.">
        <title>Genome sequence of Thalassospira xiamenensis type strain M-5.</title>
        <authorList>
            <person name="Lai Q."/>
            <person name="Shao Z."/>
        </authorList>
    </citation>
    <scope>NUCLEOTIDE SEQUENCE [LARGE SCALE GENOMIC DNA]</scope>
    <source>
        <strain evidence="3 4">M-5</strain>
    </source>
</reference>
<gene>
    <name evidence="3" type="ORF">TH3_00720</name>
</gene>
<dbReference type="InterPro" id="IPR011009">
    <property type="entry name" value="Kinase-like_dom_sf"/>
</dbReference>
<dbReference type="EMBL" id="CP004388">
    <property type="protein sequence ID" value="AJD50270.1"/>
    <property type="molecule type" value="Genomic_DNA"/>
</dbReference>
<keyword evidence="2" id="KW-0418">Kinase</keyword>
<dbReference type="AlphaFoldDB" id="A0AB72U7S2"/>
<evidence type="ECO:0000256" key="2">
    <source>
        <dbReference type="PIRNR" id="PIRNR006221"/>
    </source>
</evidence>
<dbReference type="Gene3D" id="3.30.200.20">
    <property type="entry name" value="Phosphorylase Kinase, domain 1"/>
    <property type="match status" value="1"/>
</dbReference>
<sequence length="284" mass="31292">MASPVITQRIKDIAGSEVAAYHQLSGGCVSDVKRADLRDGRKLVIKQGGEANLEIEGRMLDYLGTHSPIPFPAVLHAEPGLLIMHFIENDGHMNGQVQSDLAVLLASQHQVTQGRFGLSFDTLIGGLDQPNPLTVDWITFFRDHRLLYMAQQAANCGRLPGHFLSRIETLSAKLGGLLPSDCKPSLLHGDLWGGNILCQQGKIAGLVDPAVYFGDREIELSFGTLFGDLTPAFFDRYSEIFPILPGFFEERRELYNLYPLLVHVRLFGGSYVGSVDRILARFGV</sequence>
<dbReference type="SUPFAM" id="SSF56112">
    <property type="entry name" value="Protein kinase-like (PK-like)"/>
    <property type="match status" value="1"/>
</dbReference>
<evidence type="ECO:0000256" key="1">
    <source>
        <dbReference type="ARBA" id="ARBA00009460"/>
    </source>
</evidence>
<dbReference type="PANTHER" id="PTHR12149:SF8">
    <property type="entry name" value="PROTEIN-RIBULOSAMINE 3-KINASE"/>
    <property type="match status" value="1"/>
</dbReference>
<dbReference type="GeneID" id="31925849"/>
<dbReference type="Gene3D" id="3.90.1200.10">
    <property type="match status" value="1"/>
</dbReference>
<dbReference type="RefSeq" id="WP_007091871.1">
    <property type="nucleotide sequence ID" value="NZ_CP004388.1"/>
</dbReference>